<feature type="transmembrane region" description="Helical" evidence="5">
    <location>
        <begin position="143"/>
        <end position="170"/>
    </location>
</feature>
<feature type="transmembrane region" description="Helical" evidence="5">
    <location>
        <begin position="190"/>
        <end position="208"/>
    </location>
</feature>
<evidence type="ECO:0000256" key="3">
    <source>
        <dbReference type="ARBA" id="ARBA00022989"/>
    </source>
</evidence>
<organism evidence="6 7">
    <name type="scientific">Apiospora kogelbergensis</name>
    <dbReference type="NCBI Taxonomy" id="1337665"/>
    <lineage>
        <taxon>Eukaryota</taxon>
        <taxon>Fungi</taxon>
        <taxon>Dikarya</taxon>
        <taxon>Ascomycota</taxon>
        <taxon>Pezizomycotina</taxon>
        <taxon>Sordariomycetes</taxon>
        <taxon>Xylariomycetidae</taxon>
        <taxon>Amphisphaeriales</taxon>
        <taxon>Apiosporaceae</taxon>
        <taxon>Apiospora</taxon>
    </lineage>
</organism>
<name>A0AAW0QPK4_9PEZI</name>
<dbReference type="PANTHER" id="PTHR42723:SF1">
    <property type="entry name" value="CHLOROPHYLL SYNTHASE, CHLOROPLASTIC"/>
    <property type="match status" value="1"/>
</dbReference>
<evidence type="ECO:0000256" key="2">
    <source>
        <dbReference type="ARBA" id="ARBA00022692"/>
    </source>
</evidence>
<dbReference type="Pfam" id="PF01040">
    <property type="entry name" value="UbiA"/>
    <property type="match status" value="1"/>
</dbReference>
<dbReference type="CDD" id="cd13965">
    <property type="entry name" value="PT_UbiA_3"/>
    <property type="match status" value="1"/>
</dbReference>
<feature type="transmembrane region" description="Helical" evidence="5">
    <location>
        <begin position="34"/>
        <end position="62"/>
    </location>
</feature>
<dbReference type="GO" id="GO:0016765">
    <property type="term" value="F:transferase activity, transferring alkyl or aryl (other than methyl) groups"/>
    <property type="evidence" value="ECO:0007669"/>
    <property type="project" value="InterPro"/>
</dbReference>
<dbReference type="AlphaFoldDB" id="A0AAW0QPK4"/>
<accession>A0AAW0QPK4</accession>
<feature type="transmembrane region" description="Helical" evidence="5">
    <location>
        <begin position="283"/>
        <end position="302"/>
    </location>
</feature>
<reference evidence="6 7" key="1">
    <citation type="submission" date="2023-01" db="EMBL/GenBank/DDBJ databases">
        <title>Analysis of 21 Apiospora genomes using comparative genomics revels a genus with tremendous synthesis potential of carbohydrate active enzymes and secondary metabolites.</title>
        <authorList>
            <person name="Sorensen T."/>
        </authorList>
    </citation>
    <scope>NUCLEOTIDE SEQUENCE [LARGE SCALE GENOMIC DNA]</scope>
    <source>
        <strain evidence="6 7">CBS 117206</strain>
    </source>
</reference>
<dbReference type="InterPro" id="IPR050475">
    <property type="entry name" value="Prenyltransferase_related"/>
</dbReference>
<evidence type="ECO:0000256" key="5">
    <source>
        <dbReference type="SAM" id="Phobius"/>
    </source>
</evidence>
<feature type="transmembrane region" description="Helical" evidence="5">
    <location>
        <begin position="314"/>
        <end position="331"/>
    </location>
</feature>
<dbReference type="EMBL" id="JAQQWP010000007">
    <property type="protein sequence ID" value="KAK8109686.1"/>
    <property type="molecule type" value="Genomic_DNA"/>
</dbReference>
<keyword evidence="3 5" id="KW-1133">Transmembrane helix</keyword>
<gene>
    <name evidence="6" type="ORF">PG999_007823</name>
</gene>
<dbReference type="Proteomes" id="UP001392437">
    <property type="component" value="Unassembled WGS sequence"/>
</dbReference>
<keyword evidence="4 5" id="KW-0472">Membrane</keyword>
<keyword evidence="7" id="KW-1185">Reference proteome</keyword>
<protein>
    <recommendedName>
        <fullName evidence="8">UbiA prenyltransferase family protein</fullName>
    </recommendedName>
</protein>
<comment type="subcellular location">
    <subcellularLocation>
        <location evidence="1">Membrane</location>
        <topology evidence="1">Multi-pass membrane protein</topology>
    </subcellularLocation>
</comment>
<evidence type="ECO:0000256" key="1">
    <source>
        <dbReference type="ARBA" id="ARBA00004141"/>
    </source>
</evidence>
<dbReference type="InterPro" id="IPR000537">
    <property type="entry name" value="UbiA_prenyltransferase"/>
</dbReference>
<feature type="transmembrane region" description="Helical" evidence="5">
    <location>
        <begin position="82"/>
        <end position="107"/>
    </location>
</feature>
<dbReference type="GO" id="GO:0016020">
    <property type="term" value="C:membrane"/>
    <property type="evidence" value="ECO:0007669"/>
    <property type="project" value="UniProtKB-SubCell"/>
</dbReference>
<sequence length="332" mass="35852">MAESDQHPQKEKAAITQKAERGLLQQIFYHLYTIYLFTASDLCTTCLQIVIFGLFGAASGCFSTNPRPTEPVSATTPSSSPMGAAVLTMIGRFSRTFLFVWLLLLVVQLGNQSVPGAPEEDALNKAWRPIPAGRISQCQVRKVLLPIATVLALLVSFAQGTYVEAAAFVVTSYIYNDLGGADVHWLVRNLLNGVGLSLLNTSALWLAADGYVDARGYVWTTAVGLAIATTIQTADFRDQEGDVARGRRTLPLVVGDGLARWTTAALMSVWAVLGPWLCGAGVAGYFLSIVAAGVAAVSLLVCRTQDADGWSFKLWSVWMTVIYIMPWLSLLP</sequence>
<dbReference type="PANTHER" id="PTHR42723">
    <property type="entry name" value="CHLOROPHYLL SYNTHASE"/>
    <property type="match status" value="1"/>
</dbReference>
<evidence type="ECO:0008006" key="8">
    <source>
        <dbReference type="Google" id="ProtNLM"/>
    </source>
</evidence>
<evidence type="ECO:0000256" key="4">
    <source>
        <dbReference type="ARBA" id="ARBA00023136"/>
    </source>
</evidence>
<evidence type="ECO:0000313" key="7">
    <source>
        <dbReference type="Proteomes" id="UP001392437"/>
    </source>
</evidence>
<comment type="caution">
    <text evidence="6">The sequence shown here is derived from an EMBL/GenBank/DDBJ whole genome shotgun (WGS) entry which is preliminary data.</text>
</comment>
<keyword evidence="2 5" id="KW-0812">Transmembrane</keyword>
<proteinExistence type="predicted"/>
<evidence type="ECO:0000313" key="6">
    <source>
        <dbReference type="EMBL" id="KAK8109686.1"/>
    </source>
</evidence>